<dbReference type="GO" id="GO:0003677">
    <property type="term" value="F:DNA binding"/>
    <property type="evidence" value="ECO:0007669"/>
    <property type="project" value="InterPro"/>
</dbReference>
<dbReference type="Pfam" id="PF01527">
    <property type="entry name" value="HTH_Tnp_1"/>
    <property type="match status" value="1"/>
</dbReference>
<reference evidence="4 5" key="1">
    <citation type="journal article" date="2014" name="Int. J. Syst. Evol. Microbiol.">
        <title>Listeria floridensis sp. nov., Listeria aquatica sp. nov., Listeria cornellensis sp. nov., Listeria riparia sp. nov. and Listeria grandensis sp. nov., from agricultural and natural environments.</title>
        <authorList>
            <person name="den Bakker H.C."/>
            <person name="Warchocki S."/>
            <person name="Wright E.M."/>
            <person name="Allred A.F."/>
            <person name="Ahlstrom C."/>
            <person name="Manuel C.S."/>
            <person name="Stasiewicz M.J."/>
            <person name="Burrell A."/>
            <person name="Roof S."/>
            <person name="Strawn L."/>
            <person name="Fortes E.D."/>
            <person name="Nightingale K.K."/>
            <person name="Kephart D."/>
            <person name="Wiedmann M."/>
        </authorList>
    </citation>
    <scope>NUCLEOTIDE SEQUENCE [LARGE SCALE GENOMIC DNA]</scope>
    <source>
        <strain evidence="4 5">FSL S10-1204</strain>
    </source>
</reference>
<keyword evidence="5" id="KW-1185">Reference proteome</keyword>
<dbReference type="GO" id="GO:0004803">
    <property type="term" value="F:transposase activity"/>
    <property type="evidence" value="ECO:0007669"/>
    <property type="project" value="InterPro"/>
</dbReference>
<dbReference type="GO" id="GO:0015074">
    <property type="term" value="P:DNA integration"/>
    <property type="evidence" value="ECO:0007669"/>
    <property type="project" value="InterPro"/>
</dbReference>
<dbReference type="InterPro" id="IPR002514">
    <property type="entry name" value="Transposase_8"/>
</dbReference>
<proteinExistence type="predicted"/>
<dbReference type="Pfam" id="PF13276">
    <property type="entry name" value="HTH_21"/>
    <property type="match status" value="1"/>
</dbReference>
<dbReference type="Proteomes" id="UP000019248">
    <property type="component" value="Unassembled WGS sequence"/>
</dbReference>
<dbReference type="InterPro" id="IPR009057">
    <property type="entry name" value="Homeodomain-like_sf"/>
</dbReference>
<feature type="coiled-coil region" evidence="2">
    <location>
        <begin position="55"/>
        <end position="82"/>
    </location>
</feature>
<dbReference type="InterPro" id="IPR048020">
    <property type="entry name" value="Transpos_IS3"/>
</dbReference>
<dbReference type="InterPro" id="IPR012337">
    <property type="entry name" value="RNaseH-like_sf"/>
</dbReference>
<dbReference type="PROSITE" id="PS50994">
    <property type="entry name" value="INTEGRASE"/>
    <property type="match status" value="1"/>
</dbReference>
<keyword evidence="2" id="KW-0175">Coiled coil</keyword>
<dbReference type="SUPFAM" id="SSF46689">
    <property type="entry name" value="Homeodomain-like"/>
    <property type="match status" value="1"/>
</dbReference>
<dbReference type="NCBIfam" id="NF033516">
    <property type="entry name" value="transpos_IS3"/>
    <property type="match status" value="1"/>
</dbReference>
<dbReference type="InterPro" id="IPR050900">
    <property type="entry name" value="Transposase_IS3/IS150/IS904"/>
</dbReference>
<dbReference type="PANTHER" id="PTHR46889">
    <property type="entry name" value="TRANSPOSASE INSF FOR INSERTION SEQUENCE IS3B-RELATED"/>
    <property type="match status" value="1"/>
</dbReference>
<dbReference type="Gene3D" id="1.10.10.60">
    <property type="entry name" value="Homeodomain-like"/>
    <property type="match status" value="1"/>
</dbReference>
<dbReference type="InterPro" id="IPR001584">
    <property type="entry name" value="Integrase_cat-core"/>
</dbReference>
<organism evidence="4 5">
    <name type="scientific">Listeria riparia FSL S10-1204</name>
    <dbReference type="NCBI Taxonomy" id="1265816"/>
    <lineage>
        <taxon>Bacteria</taxon>
        <taxon>Bacillati</taxon>
        <taxon>Bacillota</taxon>
        <taxon>Bacilli</taxon>
        <taxon>Bacillales</taxon>
        <taxon>Listeriaceae</taxon>
        <taxon>Listeria</taxon>
    </lineage>
</organism>
<dbReference type="InterPro" id="IPR036397">
    <property type="entry name" value="RNaseH_sf"/>
</dbReference>
<accession>W7D227</accession>
<dbReference type="PANTHER" id="PTHR46889:SF7">
    <property type="entry name" value="TRANSPOSASE FOR INSERTION SEQUENCE ELEMENT IS904"/>
    <property type="match status" value="1"/>
</dbReference>
<dbReference type="Pfam" id="PF00665">
    <property type="entry name" value="rve"/>
    <property type="match status" value="1"/>
</dbReference>
<dbReference type="GO" id="GO:0006313">
    <property type="term" value="P:DNA transposition"/>
    <property type="evidence" value="ECO:0007669"/>
    <property type="project" value="InterPro"/>
</dbReference>
<dbReference type="PATRIC" id="fig|1265816.5.peg.2825"/>
<evidence type="ECO:0000256" key="2">
    <source>
        <dbReference type="SAM" id="Coils"/>
    </source>
</evidence>
<gene>
    <name evidence="4" type="ORF">PRIP_14288</name>
</gene>
<sequence>MSGYKKYDESFKQSLVNLHQGGKTQTSLCQEYGVSFTALSRWVKQYSEVPMEDGSVLTAKQVKELQKKNALLEEENLILKKSDYHTHTTIRCYPSSSIVRLCQALRVNRSSYYKRYHQPPAARTIENQQLRQHILTVYTETKYRLGAAKIQVLLKRDYGINISAGRVYRLMKSMDLPKMSTSKPTYRYQKPTVSFASPNLLKQQFQPEAPNQAWVSDISYISVKRSFVYLCVILDLFSRKVIAWKVKQRMTASLVTETIALASQNRMYDEPAIFHSDQGSQYTFSSSTTSFG</sequence>
<dbReference type="SUPFAM" id="SSF53098">
    <property type="entry name" value="Ribonuclease H-like"/>
    <property type="match status" value="1"/>
</dbReference>
<evidence type="ECO:0000313" key="4">
    <source>
        <dbReference type="EMBL" id="EUJ42985.1"/>
    </source>
</evidence>
<dbReference type="Gene3D" id="3.30.420.10">
    <property type="entry name" value="Ribonuclease H-like superfamily/Ribonuclease H"/>
    <property type="match status" value="1"/>
</dbReference>
<evidence type="ECO:0000259" key="3">
    <source>
        <dbReference type="PROSITE" id="PS50994"/>
    </source>
</evidence>
<dbReference type="InterPro" id="IPR025948">
    <property type="entry name" value="HTH-like_dom"/>
</dbReference>
<evidence type="ECO:0000313" key="5">
    <source>
        <dbReference type="Proteomes" id="UP000019248"/>
    </source>
</evidence>
<comment type="function">
    <text evidence="1">Involved in the transposition of the insertion sequence.</text>
</comment>
<protein>
    <submittedName>
        <fullName evidence="4">Transposase AB of ISLL6</fullName>
    </submittedName>
</protein>
<comment type="caution">
    <text evidence="4">The sequence shown here is derived from an EMBL/GenBank/DDBJ whole genome shotgun (WGS) entry which is preliminary data.</text>
</comment>
<feature type="domain" description="Integrase catalytic" evidence="3">
    <location>
        <begin position="206"/>
        <end position="292"/>
    </location>
</feature>
<dbReference type="AlphaFoldDB" id="W7D227"/>
<dbReference type="EMBL" id="AODL01000029">
    <property type="protein sequence ID" value="EUJ42985.1"/>
    <property type="molecule type" value="Genomic_DNA"/>
</dbReference>
<name>W7D227_9LIST</name>
<evidence type="ECO:0000256" key="1">
    <source>
        <dbReference type="ARBA" id="ARBA00002286"/>
    </source>
</evidence>